<dbReference type="Proteomes" id="UP000535937">
    <property type="component" value="Unassembled WGS sequence"/>
</dbReference>
<feature type="transmembrane region" description="Helical" evidence="1">
    <location>
        <begin position="6"/>
        <end position="26"/>
    </location>
</feature>
<feature type="transmembrane region" description="Helical" evidence="1">
    <location>
        <begin position="57"/>
        <end position="81"/>
    </location>
</feature>
<dbReference type="AlphaFoldDB" id="A0A7W4W9T5"/>
<dbReference type="RefSeq" id="WP_183457522.1">
    <property type="nucleotide sequence ID" value="NZ_JACHWZ010000004.1"/>
</dbReference>
<comment type="caution">
    <text evidence="2">The sequence shown here is derived from an EMBL/GenBank/DDBJ whole genome shotgun (WGS) entry which is preliminary data.</text>
</comment>
<organism evidence="2 3">
    <name type="scientific">Microbulbifer rhizosphaerae</name>
    <dbReference type="NCBI Taxonomy" id="1562603"/>
    <lineage>
        <taxon>Bacteria</taxon>
        <taxon>Pseudomonadati</taxon>
        <taxon>Pseudomonadota</taxon>
        <taxon>Gammaproteobacteria</taxon>
        <taxon>Cellvibrionales</taxon>
        <taxon>Microbulbiferaceae</taxon>
        <taxon>Microbulbifer</taxon>
    </lineage>
</organism>
<evidence type="ECO:0000313" key="2">
    <source>
        <dbReference type="EMBL" id="MBB3060286.1"/>
    </source>
</evidence>
<sequence>MTEISTTLATICFAFATGIFTVLSLIEKPVWSLIHNPSSKNADDNIVRLVHAQLNRLIHLLPPTMKATMGGGAIFLTIQGWQRGFDWPSNLVLAVFILCIVYIISHLEKRIRAVADTRSDTDDIHKIRIGLGELAALHHIGLATTASLTILQILVLVTK</sequence>
<dbReference type="EMBL" id="JACHWZ010000004">
    <property type="protein sequence ID" value="MBB3060286.1"/>
    <property type="molecule type" value="Genomic_DNA"/>
</dbReference>
<feature type="transmembrane region" description="Helical" evidence="1">
    <location>
        <begin position="87"/>
        <end position="104"/>
    </location>
</feature>
<feature type="transmembrane region" description="Helical" evidence="1">
    <location>
        <begin position="134"/>
        <end position="157"/>
    </location>
</feature>
<protein>
    <submittedName>
        <fullName evidence="2">MFS superfamily sulfate permease-like transporter</fullName>
    </submittedName>
</protein>
<evidence type="ECO:0000313" key="3">
    <source>
        <dbReference type="Proteomes" id="UP000535937"/>
    </source>
</evidence>
<keyword evidence="1" id="KW-1133">Transmembrane helix</keyword>
<keyword evidence="1" id="KW-0812">Transmembrane</keyword>
<evidence type="ECO:0000256" key="1">
    <source>
        <dbReference type="SAM" id="Phobius"/>
    </source>
</evidence>
<gene>
    <name evidence="2" type="ORF">FHS09_001101</name>
</gene>
<keyword evidence="3" id="KW-1185">Reference proteome</keyword>
<proteinExistence type="predicted"/>
<reference evidence="2 3" key="1">
    <citation type="submission" date="2020-08" db="EMBL/GenBank/DDBJ databases">
        <title>Genomic Encyclopedia of Type Strains, Phase III (KMG-III): the genomes of soil and plant-associated and newly described type strains.</title>
        <authorList>
            <person name="Whitman W."/>
        </authorList>
    </citation>
    <scope>NUCLEOTIDE SEQUENCE [LARGE SCALE GENOMIC DNA]</scope>
    <source>
        <strain evidence="2 3">CECT 8799</strain>
    </source>
</reference>
<name>A0A7W4W9T5_9GAMM</name>
<keyword evidence="1" id="KW-0472">Membrane</keyword>
<accession>A0A7W4W9T5</accession>